<evidence type="ECO:0000256" key="2">
    <source>
        <dbReference type="ARBA" id="ARBA00006897"/>
    </source>
</evidence>
<dbReference type="EC" id="3.4.26.1" evidence="10"/>
<dbReference type="EMBL" id="HBHX01011784">
    <property type="protein sequence ID" value="CAE0105899.1"/>
    <property type="molecule type" value="Transcribed_RNA"/>
</dbReference>
<keyword evidence="7 11" id="KW-1133">Transmembrane helix</keyword>
<keyword evidence="5" id="KW-0378">Hydrolase</keyword>
<feature type="transmembrane region" description="Helical" evidence="11">
    <location>
        <begin position="6"/>
        <end position="28"/>
    </location>
</feature>
<keyword evidence="6" id="KW-0256">Endoplasmic reticulum</keyword>
<dbReference type="Pfam" id="PF02517">
    <property type="entry name" value="Rce1-like"/>
    <property type="match status" value="1"/>
</dbReference>
<reference evidence="13" key="1">
    <citation type="submission" date="2021-01" db="EMBL/GenBank/DDBJ databases">
        <authorList>
            <person name="Corre E."/>
            <person name="Pelletier E."/>
            <person name="Niang G."/>
            <person name="Scheremetjew M."/>
            <person name="Finn R."/>
            <person name="Kale V."/>
            <person name="Holt S."/>
            <person name="Cochrane G."/>
            <person name="Meng A."/>
            <person name="Brown T."/>
            <person name="Cohen L."/>
        </authorList>
    </citation>
    <scope>NUCLEOTIDE SEQUENCE</scope>
    <source>
        <strain evidence="13">CCMP281</strain>
    </source>
</reference>
<keyword evidence="8 11" id="KW-0472">Membrane</keyword>
<evidence type="ECO:0000259" key="12">
    <source>
        <dbReference type="Pfam" id="PF02517"/>
    </source>
</evidence>
<evidence type="ECO:0000256" key="7">
    <source>
        <dbReference type="ARBA" id="ARBA00022989"/>
    </source>
</evidence>
<protein>
    <recommendedName>
        <fullName evidence="10">intramembrane prenyl-peptidase Rce1</fullName>
        <ecNumber evidence="10">3.4.26.1</ecNumber>
    </recommendedName>
</protein>
<name>A0A7S3AKI3_9EUKA</name>
<sequence>MQLCVSPIVAIITCVVNGAQFVACLYVATQTHGRGVPDRDDPRVVKERFLRVGVACVIAPLITLLSLMTPSGSSTRCGDDEPVVRWLGLWGSWFVSAAIAPLALTMLLFLGPLVTTCLDGYKPLLRPHGELARLKRIRNLLVGPLAEEWVFRGCMCPLLYGAGFSDGASVFISAIVFGSAHIHHRFDAGDPWTAVAVQFTYTSLFGAYSSYLFLRTGLLIGPVLAHTFCNHMGLPDFGGVATHAHAIIVASAYVAGLIGFIVLVTLDAIYRPKLFGSFFWE</sequence>
<evidence type="ECO:0000313" key="13">
    <source>
        <dbReference type="EMBL" id="CAE0105899.1"/>
    </source>
</evidence>
<dbReference type="GO" id="GO:0004222">
    <property type="term" value="F:metalloendopeptidase activity"/>
    <property type="evidence" value="ECO:0007669"/>
    <property type="project" value="InterPro"/>
</dbReference>
<dbReference type="GO" id="GO:0071586">
    <property type="term" value="P:CAAX-box protein processing"/>
    <property type="evidence" value="ECO:0007669"/>
    <property type="project" value="InterPro"/>
</dbReference>
<feature type="transmembrane region" description="Helical" evidence="11">
    <location>
        <begin position="89"/>
        <end position="114"/>
    </location>
</feature>
<evidence type="ECO:0000256" key="4">
    <source>
        <dbReference type="ARBA" id="ARBA00022692"/>
    </source>
</evidence>
<evidence type="ECO:0000256" key="11">
    <source>
        <dbReference type="SAM" id="Phobius"/>
    </source>
</evidence>
<dbReference type="PANTHER" id="PTHR13046:SF0">
    <property type="entry name" value="CAAX PRENYL PROTEASE 2"/>
    <property type="match status" value="1"/>
</dbReference>
<comment type="catalytic activity">
    <reaction evidence="9">
        <text>Hydrolyzes the peptide bond -P2-(S-farnesyl or geranylgeranyl)C-P1'-P2'-P3'-COOH where P1' and P2' are amino acids with aliphatic sidechains and P3' is any C-terminal residue.</text>
        <dbReference type="EC" id="3.4.26.1"/>
    </reaction>
</comment>
<dbReference type="GO" id="GO:0005789">
    <property type="term" value="C:endoplasmic reticulum membrane"/>
    <property type="evidence" value="ECO:0007669"/>
    <property type="project" value="UniProtKB-SubCell"/>
</dbReference>
<evidence type="ECO:0000256" key="6">
    <source>
        <dbReference type="ARBA" id="ARBA00022824"/>
    </source>
</evidence>
<dbReference type="InterPro" id="IPR039731">
    <property type="entry name" value="Rce1"/>
</dbReference>
<evidence type="ECO:0000256" key="3">
    <source>
        <dbReference type="ARBA" id="ARBA00022670"/>
    </source>
</evidence>
<feature type="transmembrane region" description="Helical" evidence="11">
    <location>
        <begin position="246"/>
        <end position="270"/>
    </location>
</feature>
<feature type="transmembrane region" description="Helical" evidence="11">
    <location>
        <begin position="49"/>
        <end position="69"/>
    </location>
</feature>
<evidence type="ECO:0000256" key="9">
    <source>
        <dbReference type="ARBA" id="ARBA00047280"/>
    </source>
</evidence>
<dbReference type="InterPro" id="IPR003675">
    <property type="entry name" value="Rce1/LyrA-like_dom"/>
</dbReference>
<keyword evidence="3" id="KW-0645">Protease</keyword>
<dbReference type="PANTHER" id="PTHR13046">
    <property type="entry name" value="PROTEASE U48 CAAX PRENYL PROTEASE RCE1"/>
    <property type="match status" value="1"/>
</dbReference>
<evidence type="ECO:0000256" key="1">
    <source>
        <dbReference type="ARBA" id="ARBA00004477"/>
    </source>
</evidence>
<comment type="subcellular location">
    <subcellularLocation>
        <location evidence="1">Endoplasmic reticulum membrane</location>
        <topology evidence="1">Multi-pass membrane protein</topology>
    </subcellularLocation>
</comment>
<comment type="similarity">
    <text evidence="2">Belongs to the peptidase U48 family.</text>
</comment>
<gene>
    <name evidence="13" type="ORF">HERI1096_LOCUS6557</name>
</gene>
<proteinExistence type="inferred from homology"/>
<dbReference type="AlphaFoldDB" id="A0A7S3AKI3"/>
<evidence type="ECO:0000256" key="8">
    <source>
        <dbReference type="ARBA" id="ARBA00023136"/>
    </source>
</evidence>
<evidence type="ECO:0000256" key="10">
    <source>
        <dbReference type="ARBA" id="ARBA00049729"/>
    </source>
</evidence>
<organism evidence="13">
    <name type="scientific">Haptolina ericina</name>
    <dbReference type="NCBI Taxonomy" id="156174"/>
    <lineage>
        <taxon>Eukaryota</taxon>
        <taxon>Haptista</taxon>
        <taxon>Haptophyta</taxon>
        <taxon>Prymnesiophyceae</taxon>
        <taxon>Prymnesiales</taxon>
        <taxon>Prymnesiaceae</taxon>
        <taxon>Haptolina</taxon>
    </lineage>
</organism>
<evidence type="ECO:0000256" key="5">
    <source>
        <dbReference type="ARBA" id="ARBA00022801"/>
    </source>
</evidence>
<keyword evidence="4 11" id="KW-0812">Transmembrane</keyword>
<feature type="domain" description="CAAX prenyl protease 2/Lysostaphin resistance protein A-like" evidence="12">
    <location>
        <begin position="137"/>
        <end position="232"/>
    </location>
</feature>
<accession>A0A7S3AKI3</accession>
<feature type="transmembrane region" description="Helical" evidence="11">
    <location>
        <begin position="212"/>
        <end position="234"/>
    </location>
</feature>